<dbReference type="InterPro" id="IPR026854">
    <property type="entry name" value="VPS13_N"/>
</dbReference>
<comment type="similarity">
    <text evidence="1">Belongs to the VPS13 family.</text>
</comment>
<reference evidence="4" key="1">
    <citation type="submission" date="2020-11" db="EMBL/GenBank/DDBJ databases">
        <authorList>
            <person name="Tran Van P."/>
        </authorList>
    </citation>
    <scope>NUCLEOTIDE SEQUENCE</scope>
</reference>
<organism evidence="4">
    <name type="scientific">Medioppia subpectinata</name>
    <dbReference type="NCBI Taxonomy" id="1979941"/>
    <lineage>
        <taxon>Eukaryota</taxon>
        <taxon>Metazoa</taxon>
        <taxon>Ecdysozoa</taxon>
        <taxon>Arthropoda</taxon>
        <taxon>Chelicerata</taxon>
        <taxon>Arachnida</taxon>
        <taxon>Acari</taxon>
        <taxon>Acariformes</taxon>
        <taxon>Sarcoptiformes</taxon>
        <taxon>Oribatida</taxon>
        <taxon>Brachypylina</taxon>
        <taxon>Oppioidea</taxon>
        <taxon>Oppiidae</taxon>
        <taxon>Medioppia</taxon>
    </lineage>
</organism>
<dbReference type="AlphaFoldDB" id="A0A7R9QMF6"/>
<dbReference type="GO" id="GO:0006623">
    <property type="term" value="P:protein targeting to vacuole"/>
    <property type="evidence" value="ECO:0007669"/>
    <property type="project" value="TreeGrafter"/>
</dbReference>
<feature type="non-terminal residue" evidence="4">
    <location>
        <position position="1"/>
    </location>
</feature>
<dbReference type="EMBL" id="CAJPIZ010057994">
    <property type="protein sequence ID" value="CAG2123440.1"/>
    <property type="molecule type" value="Genomic_DNA"/>
</dbReference>
<sequence length="128" mass="14769">RVIHGHIARIEANIPWKSLYSSPVVIRLTDVYVVAVPNSEATYDDINEELIQWNDKQKQLERIEDAKQRSKETSTDTKKKTDDSFATKFAAQIVKNLQVFITNVHICYEDSISWPKNPFQVGLTLHKL</sequence>
<keyword evidence="5" id="KW-1185">Reference proteome</keyword>
<evidence type="ECO:0000313" key="5">
    <source>
        <dbReference type="Proteomes" id="UP000759131"/>
    </source>
</evidence>
<dbReference type="EMBL" id="OC912569">
    <property type="protein sequence ID" value="CAD7651480.1"/>
    <property type="molecule type" value="Genomic_DNA"/>
</dbReference>
<name>A0A7R9QMF6_9ACAR</name>
<proteinExistence type="inferred from homology"/>
<feature type="domain" description="Chorein N-terminal" evidence="3">
    <location>
        <begin position="2"/>
        <end position="128"/>
    </location>
</feature>
<evidence type="ECO:0000259" key="3">
    <source>
        <dbReference type="Pfam" id="PF12624"/>
    </source>
</evidence>
<evidence type="ECO:0000256" key="2">
    <source>
        <dbReference type="ARBA" id="ARBA00022448"/>
    </source>
</evidence>
<feature type="non-terminal residue" evidence="4">
    <location>
        <position position="128"/>
    </location>
</feature>
<accession>A0A7R9QMF6</accession>
<dbReference type="GO" id="GO:0045053">
    <property type="term" value="P:protein retention in Golgi apparatus"/>
    <property type="evidence" value="ECO:0007669"/>
    <property type="project" value="TreeGrafter"/>
</dbReference>
<keyword evidence="2" id="KW-0813">Transport</keyword>
<dbReference type="OrthoDB" id="428159at2759"/>
<dbReference type="InterPro" id="IPR026847">
    <property type="entry name" value="VPS13"/>
</dbReference>
<dbReference type="Proteomes" id="UP000759131">
    <property type="component" value="Unassembled WGS sequence"/>
</dbReference>
<dbReference type="PANTHER" id="PTHR16166">
    <property type="entry name" value="VACUOLAR PROTEIN SORTING-ASSOCIATED PROTEIN VPS13"/>
    <property type="match status" value="1"/>
</dbReference>
<evidence type="ECO:0000313" key="4">
    <source>
        <dbReference type="EMBL" id="CAD7651480.1"/>
    </source>
</evidence>
<dbReference type="PANTHER" id="PTHR16166:SF93">
    <property type="entry name" value="INTERMEMBRANE LIPID TRANSFER PROTEIN VPS13"/>
    <property type="match status" value="1"/>
</dbReference>
<dbReference type="Pfam" id="PF12624">
    <property type="entry name" value="VPS13_N"/>
    <property type="match status" value="1"/>
</dbReference>
<evidence type="ECO:0000256" key="1">
    <source>
        <dbReference type="ARBA" id="ARBA00006545"/>
    </source>
</evidence>
<gene>
    <name evidence="4" type="ORF">OSB1V03_LOCUS23385</name>
</gene>
<protein>
    <recommendedName>
        <fullName evidence="3">Chorein N-terminal domain-containing protein</fullName>
    </recommendedName>
</protein>